<dbReference type="RefSeq" id="WP_007702670.1">
    <property type="nucleotide sequence ID" value="NZ_AOIQ01000017.1"/>
</dbReference>
<evidence type="ECO:0000256" key="1">
    <source>
        <dbReference type="SAM" id="Phobius"/>
    </source>
</evidence>
<evidence type="ECO:0000259" key="2">
    <source>
        <dbReference type="Pfam" id="PF13559"/>
    </source>
</evidence>
<dbReference type="OrthoDB" id="206550at2157"/>
<gene>
    <name evidence="3" type="ORF">C479_11835</name>
</gene>
<sequence length="274" mass="28788">MARDRTRVAAVIVLVCAVGLVAATIDTGTVPESGGDGGSFSPNLELLEYLEFPSGQSDGSLCPAALDEPGGLAAALGIVGLGMAAGYRLLGSTIPVLVVGVPTILWSLGCSSLVGADPRTTWLAGLAPSPLLVLAAVVIGLIGTVGFLWISADRDDVAVDERHVEPDRPVDLDAIAASAGTAAARIDAQADVENEVYRAWLEMTDHLGMVRPETIPPAEFERLAIEAGMRPGDVSEITRLFRDVRYGERDPASRTDRAVAALERIEREYAEADE</sequence>
<name>M0BGF0_9EURY</name>
<feature type="transmembrane region" description="Helical" evidence="1">
    <location>
        <begin position="97"/>
        <end position="116"/>
    </location>
</feature>
<keyword evidence="1" id="KW-0472">Membrane</keyword>
<reference evidence="3 4" key="1">
    <citation type="journal article" date="2014" name="PLoS Genet.">
        <title>Phylogenetically driven sequencing of extremely halophilic archaea reveals strategies for static and dynamic osmo-response.</title>
        <authorList>
            <person name="Becker E.A."/>
            <person name="Seitzer P.M."/>
            <person name="Tritt A."/>
            <person name="Larsen D."/>
            <person name="Krusor M."/>
            <person name="Yao A.I."/>
            <person name="Wu D."/>
            <person name="Madern D."/>
            <person name="Eisen J.A."/>
            <person name="Darling A.E."/>
            <person name="Facciotti M.T."/>
        </authorList>
    </citation>
    <scope>NUCLEOTIDE SEQUENCE [LARGE SCALE GENOMIC DNA]</scope>
    <source>
        <strain evidence="3 4">JCM 14624</strain>
    </source>
</reference>
<dbReference type="Proteomes" id="UP000011560">
    <property type="component" value="Unassembled WGS sequence"/>
</dbReference>
<dbReference type="Pfam" id="PF13559">
    <property type="entry name" value="DUF4129"/>
    <property type="match status" value="1"/>
</dbReference>
<keyword evidence="4" id="KW-1185">Reference proteome</keyword>
<evidence type="ECO:0000313" key="4">
    <source>
        <dbReference type="Proteomes" id="UP000011560"/>
    </source>
</evidence>
<feature type="domain" description="Protein-glutamine gamma-glutamyltransferase-like C-terminal" evidence="2">
    <location>
        <begin position="197"/>
        <end position="262"/>
    </location>
</feature>
<comment type="caution">
    <text evidence="3">The sequence shown here is derived from an EMBL/GenBank/DDBJ whole genome shotgun (WGS) entry which is preliminary data.</text>
</comment>
<protein>
    <recommendedName>
        <fullName evidence="2">Protein-glutamine gamma-glutamyltransferase-like C-terminal domain-containing protein</fullName>
    </recommendedName>
</protein>
<dbReference type="EMBL" id="AOIQ01000017">
    <property type="protein sequence ID" value="ELZ09507.1"/>
    <property type="molecule type" value="Genomic_DNA"/>
</dbReference>
<evidence type="ECO:0000313" key="3">
    <source>
        <dbReference type="EMBL" id="ELZ09507.1"/>
    </source>
</evidence>
<organism evidence="3 4">
    <name type="scientific">Halovivax asiaticus JCM 14624</name>
    <dbReference type="NCBI Taxonomy" id="1227490"/>
    <lineage>
        <taxon>Archaea</taxon>
        <taxon>Methanobacteriati</taxon>
        <taxon>Methanobacteriota</taxon>
        <taxon>Stenosarchaea group</taxon>
        <taxon>Halobacteria</taxon>
        <taxon>Halobacteriales</taxon>
        <taxon>Natrialbaceae</taxon>
        <taxon>Halovivax</taxon>
    </lineage>
</organism>
<dbReference type="STRING" id="1227490.C479_11835"/>
<feature type="transmembrane region" description="Helical" evidence="1">
    <location>
        <begin position="131"/>
        <end position="152"/>
    </location>
</feature>
<proteinExistence type="predicted"/>
<accession>M0BGF0</accession>
<feature type="transmembrane region" description="Helical" evidence="1">
    <location>
        <begin position="70"/>
        <end position="90"/>
    </location>
</feature>
<dbReference type="AlphaFoldDB" id="M0BGF0"/>
<dbReference type="InterPro" id="IPR025403">
    <property type="entry name" value="TgpA-like_C"/>
</dbReference>
<keyword evidence="1" id="KW-1133">Transmembrane helix</keyword>
<keyword evidence="1" id="KW-0812">Transmembrane</keyword>